<evidence type="ECO:0000256" key="1">
    <source>
        <dbReference type="SAM" id="MobiDB-lite"/>
    </source>
</evidence>
<feature type="region of interest" description="Disordered" evidence="1">
    <location>
        <begin position="38"/>
        <end position="73"/>
    </location>
</feature>
<dbReference type="GeneID" id="49385747"/>
<keyword evidence="2" id="KW-0812">Transmembrane</keyword>
<evidence type="ECO:0000256" key="3">
    <source>
        <dbReference type="SAM" id="SignalP"/>
    </source>
</evidence>
<evidence type="ECO:0000313" key="4">
    <source>
        <dbReference type="EMBL" id="ATZ26535.1"/>
    </source>
</evidence>
<keyword evidence="2" id="KW-0472">Membrane</keyword>
<accession>A0A2K8PLM1</accession>
<organism evidence="4 5">
    <name type="scientific">Streptomyces lavendulae subsp. lavendulae</name>
    <dbReference type="NCBI Taxonomy" id="58340"/>
    <lineage>
        <taxon>Bacteria</taxon>
        <taxon>Bacillati</taxon>
        <taxon>Actinomycetota</taxon>
        <taxon>Actinomycetes</taxon>
        <taxon>Kitasatosporales</taxon>
        <taxon>Streptomycetaceae</taxon>
        <taxon>Streptomyces</taxon>
    </lineage>
</organism>
<dbReference type="KEGG" id="slx:SLAV_23640"/>
<evidence type="ECO:0000313" key="5">
    <source>
        <dbReference type="Proteomes" id="UP000231791"/>
    </source>
</evidence>
<feature type="compositionally biased region" description="Low complexity" evidence="1">
    <location>
        <begin position="38"/>
        <end position="47"/>
    </location>
</feature>
<keyword evidence="3" id="KW-0732">Signal</keyword>
<keyword evidence="5" id="KW-1185">Reference proteome</keyword>
<feature type="compositionally biased region" description="Pro residues" evidence="1">
    <location>
        <begin position="48"/>
        <end position="63"/>
    </location>
</feature>
<feature type="transmembrane region" description="Helical" evidence="2">
    <location>
        <begin position="246"/>
        <end position="266"/>
    </location>
</feature>
<dbReference type="EMBL" id="CP024985">
    <property type="protein sequence ID" value="ATZ26535.1"/>
    <property type="molecule type" value="Genomic_DNA"/>
</dbReference>
<feature type="compositionally biased region" description="Basic and acidic residues" evidence="1">
    <location>
        <begin position="290"/>
        <end position="302"/>
    </location>
</feature>
<feature type="chain" id="PRO_5043680284" evidence="3">
    <location>
        <begin position="37"/>
        <end position="302"/>
    </location>
</feature>
<reference evidence="4 5" key="1">
    <citation type="submission" date="2017-11" db="EMBL/GenBank/DDBJ databases">
        <title>Complete genome sequence of Streptomyces lavendulae subsp. lavendulae CCM 3239 (formerly 'Streptomyces aureofaciens CCM 3239'), the producer of the angucycline-type antibiotic auricin.</title>
        <authorList>
            <person name="Busche T."/>
            <person name="Novakova R."/>
            <person name="Al'Dilaimi A."/>
            <person name="Homerova D."/>
            <person name="Feckova L."/>
            <person name="Rezuchova B."/>
            <person name="Mingyar E."/>
            <person name="Csolleiova D."/>
            <person name="Bekeova C."/>
            <person name="Winkler A."/>
            <person name="Sevcikova B."/>
            <person name="Kalinowski J."/>
            <person name="Kormanec J."/>
            <person name="Ruckert C."/>
        </authorList>
    </citation>
    <scope>NUCLEOTIDE SEQUENCE [LARGE SCALE GENOMIC DNA]</scope>
    <source>
        <strain evidence="4 5">CCM 3239</strain>
    </source>
</reference>
<gene>
    <name evidence="4" type="ORF">SLAV_23640</name>
</gene>
<dbReference type="Proteomes" id="UP000231791">
    <property type="component" value="Chromosome"/>
</dbReference>
<dbReference type="RefSeq" id="WP_051840772.1">
    <property type="nucleotide sequence ID" value="NZ_CP024985.1"/>
</dbReference>
<name>A0A2K8PLM1_STRLA</name>
<sequence>MGQRLRTALPPIAGPAMAAVTAAAALLLAAGAPALAADTGGGSAARPAPAPGGNPARPAPAPPSRIQASCGDGKSSAFPIGARIRGGPAVYRAGAEPQTWLLDLTNSTSGTCTSIHPVVVFTDTARALRPAHLRMEFDAPGGTHPVTLERSDRDETIAVFDGGDAFAGFSVPAGGTTTVKVRLAFAPDAPHGDVLADAALVQRKGEHGDDGDWVGEAGGYRFSVQGPQDEEPVEAGSLAHTGPREWIYGAGAVGALLAGAGLLLGARRLRAPREPRRLRAPHGTPATHVPTDDPDARARRDR</sequence>
<dbReference type="AlphaFoldDB" id="A0A2K8PLM1"/>
<evidence type="ECO:0000256" key="2">
    <source>
        <dbReference type="SAM" id="Phobius"/>
    </source>
</evidence>
<feature type="region of interest" description="Disordered" evidence="1">
    <location>
        <begin position="271"/>
        <end position="302"/>
    </location>
</feature>
<proteinExistence type="predicted"/>
<keyword evidence="2" id="KW-1133">Transmembrane helix</keyword>
<feature type="signal peptide" evidence="3">
    <location>
        <begin position="1"/>
        <end position="36"/>
    </location>
</feature>
<protein>
    <submittedName>
        <fullName evidence="4">Uncharacterized protein</fullName>
    </submittedName>
</protein>